<name>A0A2S9YU05_9BACT</name>
<feature type="signal peptide" evidence="2">
    <location>
        <begin position="1"/>
        <end position="22"/>
    </location>
</feature>
<dbReference type="PROSITE" id="PS51257">
    <property type="entry name" value="PROKAR_LIPOPROTEIN"/>
    <property type="match status" value="1"/>
</dbReference>
<dbReference type="AlphaFoldDB" id="A0A2S9YU05"/>
<gene>
    <name evidence="4" type="ORF">ENSA7_18050</name>
</gene>
<evidence type="ECO:0000313" key="4">
    <source>
        <dbReference type="EMBL" id="PRQ08519.1"/>
    </source>
</evidence>
<dbReference type="PANTHER" id="PTHR46534:SF1">
    <property type="entry name" value="IGGFC-BINDING PROTEIN N-TERMINAL DOMAIN-CONTAINING PROTEIN"/>
    <property type="match status" value="1"/>
</dbReference>
<feature type="chain" id="PRO_5015752863" description="IgGFc-binding protein N-terminal domain-containing protein" evidence="2">
    <location>
        <begin position="23"/>
        <end position="567"/>
    </location>
</feature>
<evidence type="ECO:0000256" key="1">
    <source>
        <dbReference type="SAM" id="MobiDB-lite"/>
    </source>
</evidence>
<feature type="domain" description="IgGFc-binding protein N-terminal" evidence="3">
    <location>
        <begin position="234"/>
        <end position="544"/>
    </location>
</feature>
<reference evidence="4 5" key="1">
    <citation type="submission" date="2018-03" db="EMBL/GenBank/DDBJ databases">
        <title>Draft Genome Sequences of the Obligatory Marine Myxobacteria Enhygromyxa salina SWB007.</title>
        <authorList>
            <person name="Poehlein A."/>
            <person name="Moghaddam J.A."/>
            <person name="Harms H."/>
            <person name="Alanjari M."/>
            <person name="Koenig G.M."/>
            <person name="Daniel R."/>
            <person name="Schaeberle T.F."/>
        </authorList>
    </citation>
    <scope>NUCLEOTIDE SEQUENCE [LARGE SCALE GENOMIC DNA]</scope>
    <source>
        <strain evidence="4 5">SWB007</strain>
    </source>
</reference>
<evidence type="ECO:0000259" key="3">
    <source>
        <dbReference type="Pfam" id="PF17517"/>
    </source>
</evidence>
<evidence type="ECO:0000313" key="5">
    <source>
        <dbReference type="Proteomes" id="UP000238823"/>
    </source>
</evidence>
<dbReference type="EMBL" id="PVNL01000041">
    <property type="protein sequence ID" value="PRQ08519.1"/>
    <property type="molecule type" value="Genomic_DNA"/>
</dbReference>
<dbReference type="RefSeq" id="WP_181233518.1">
    <property type="nucleotide sequence ID" value="NZ_PVNL01000041.1"/>
</dbReference>
<feature type="region of interest" description="Disordered" evidence="1">
    <location>
        <begin position="29"/>
        <end position="118"/>
    </location>
</feature>
<keyword evidence="2" id="KW-0732">Signal</keyword>
<dbReference type="Proteomes" id="UP000238823">
    <property type="component" value="Unassembled WGS sequence"/>
</dbReference>
<dbReference type="PANTHER" id="PTHR46534">
    <property type="entry name" value="IGGFC_BINDING DOMAIN-CONTAINING PROTEIN"/>
    <property type="match status" value="1"/>
</dbReference>
<sequence length="567" mass="58798">MRYSFSHFTVSTFLLAGLAACGDDAVGTDTNVPETSGISTGDGDGDPTGDGDPGDGDGDPGDGDGDPGDGDGDGDGDPTGDGDGDGDPTGDGDGDPTGDGDGDPTGDGDGDPPVNIPGTCAEAEITPTTVGCLFYGVDLDTHAAGNGDQYAIAVSNVQEMDVASVTVERKVNGNWQVVAGPQNVAPLDLHVFPLPDLSLKSSGVLVGGAYRVTSDEPIIAYQFNPLLQSSFTSDASLLYPAHAWDHFNETIHWGDGFGNGYVTIVALNDGTNVQVIPTTNTAGGGGVPAGTNGVPFMINGLNEGDVAEVKAAVEDVDMTGTRILSDEDHPVAVFSGHECVQIPNNIVACDHLEDQIAGLQLWGQNFVASRVPNRQNDPVETSLWMIYASEDNTTINIEAADAVTGLPNTPAVLDKGAKLQFFAGGDIDDPGDFFISADKPIAVVNFMTGWGNLVGLNSGDPAMVQLSPVEQFLPRYVVLVPDLWDNDFLVLTRETDAEVTVDGVAVNDDLWVPVGLDYEVARVPASDGVHYLDGAQPFSVVVVGYDFADSYAYLGGTGTGVINPNPQ</sequence>
<proteinExistence type="predicted"/>
<organism evidence="4 5">
    <name type="scientific">Enhygromyxa salina</name>
    <dbReference type="NCBI Taxonomy" id="215803"/>
    <lineage>
        <taxon>Bacteria</taxon>
        <taxon>Pseudomonadati</taxon>
        <taxon>Myxococcota</taxon>
        <taxon>Polyangia</taxon>
        <taxon>Nannocystales</taxon>
        <taxon>Nannocystaceae</taxon>
        <taxon>Enhygromyxa</taxon>
    </lineage>
</organism>
<feature type="compositionally biased region" description="Acidic residues" evidence="1">
    <location>
        <begin position="43"/>
        <end position="110"/>
    </location>
</feature>
<dbReference type="Pfam" id="PF17517">
    <property type="entry name" value="IgGFc_binding"/>
    <property type="match status" value="1"/>
</dbReference>
<feature type="compositionally biased region" description="Polar residues" evidence="1">
    <location>
        <begin position="29"/>
        <end position="39"/>
    </location>
</feature>
<comment type="caution">
    <text evidence="4">The sequence shown here is derived from an EMBL/GenBank/DDBJ whole genome shotgun (WGS) entry which is preliminary data.</text>
</comment>
<protein>
    <recommendedName>
        <fullName evidence="3">IgGFc-binding protein N-terminal domain-containing protein</fullName>
    </recommendedName>
</protein>
<evidence type="ECO:0000256" key="2">
    <source>
        <dbReference type="SAM" id="SignalP"/>
    </source>
</evidence>
<dbReference type="InterPro" id="IPR035234">
    <property type="entry name" value="IgGFc-bd_N"/>
</dbReference>
<accession>A0A2S9YU05</accession>